<dbReference type="InterPro" id="IPR017853">
    <property type="entry name" value="GH"/>
</dbReference>
<dbReference type="GO" id="GO:0008422">
    <property type="term" value="F:beta-glucosidase activity"/>
    <property type="evidence" value="ECO:0007669"/>
    <property type="project" value="TreeGrafter"/>
</dbReference>
<keyword evidence="4" id="KW-1185">Reference proteome</keyword>
<dbReference type="SUPFAM" id="SSF51445">
    <property type="entry name" value="(Trans)glycosidases"/>
    <property type="match status" value="1"/>
</dbReference>
<dbReference type="EC" id="3.2.1.-" evidence="3"/>
<evidence type="ECO:0000313" key="3">
    <source>
        <dbReference type="EMBL" id="PRQ28504.1"/>
    </source>
</evidence>
<reference evidence="3 4" key="1">
    <citation type="journal article" date="2018" name="Nat. Genet.">
        <title>The Rosa genome provides new insights in the design of modern roses.</title>
        <authorList>
            <person name="Bendahmane M."/>
        </authorList>
    </citation>
    <scope>NUCLEOTIDE SEQUENCE [LARGE SCALE GENOMIC DNA]</scope>
    <source>
        <strain evidence="4">cv. Old Blush</strain>
    </source>
</reference>
<evidence type="ECO:0000313" key="4">
    <source>
        <dbReference type="Proteomes" id="UP000238479"/>
    </source>
</evidence>
<dbReference type="Proteomes" id="UP000238479">
    <property type="component" value="Chromosome 5"/>
</dbReference>
<comment type="caution">
    <text evidence="3">The sequence shown here is derived from an EMBL/GenBank/DDBJ whole genome shotgun (WGS) entry which is preliminary data.</text>
</comment>
<keyword evidence="3" id="KW-0378">Hydrolase</keyword>
<name>A0A2P6Q2W6_ROSCH</name>
<dbReference type="AlphaFoldDB" id="A0A2P6Q2W6"/>
<dbReference type="Gene3D" id="3.20.20.80">
    <property type="entry name" value="Glycosidases"/>
    <property type="match status" value="1"/>
</dbReference>
<dbReference type="OMA" id="EDIWILA"/>
<dbReference type="EMBL" id="PDCK01000043">
    <property type="protein sequence ID" value="PRQ28504.1"/>
    <property type="molecule type" value="Genomic_DNA"/>
</dbReference>
<keyword evidence="3" id="KW-0326">Glycosidase</keyword>
<gene>
    <name evidence="3" type="ORF">RchiOBHm_Chr5g0003751</name>
</gene>
<accession>A0A2P6Q2W6</accession>
<dbReference type="STRING" id="74649.A0A2P6Q2W6"/>
<evidence type="ECO:0000256" key="1">
    <source>
        <dbReference type="ARBA" id="ARBA00010838"/>
    </source>
</evidence>
<dbReference type="PANTHER" id="PTHR10353:SF27">
    <property type="entry name" value="BETA-GLUCOSIDASE 47"/>
    <property type="match status" value="1"/>
</dbReference>
<protein>
    <submittedName>
        <fullName evidence="3">Putative glycosidase</fullName>
        <ecNumber evidence="3">3.2.1.-</ecNumber>
    </submittedName>
</protein>
<comment type="similarity">
    <text evidence="1 2">Belongs to the glycosyl hydrolase 1 family.</text>
</comment>
<proteinExistence type="inferred from homology"/>
<dbReference type="InterPro" id="IPR001360">
    <property type="entry name" value="Glyco_hydro_1"/>
</dbReference>
<dbReference type="Pfam" id="PF00232">
    <property type="entry name" value="Glyco_hydro_1"/>
    <property type="match status" value="2"/>
</dbReference>
<dbReference type="PANTHER" id="PTHR10353">
    <property type="entry name" value="GLYCOSYL HYDROLASE"/>
    <property type="match status" value="1"/>
</dbReference>
<evidence type="ECO:0000256" key="2">
    <source>
        <dbReference type="RuleBase" id="RU003690"/>
    </source>
</evidence>
<dbReference type="GO" id="GO:0005975">
    <property type="term" value="P:carbohydrate metabolic process"/>
    <property type="evidence" value="ECO:0007669"/>
    <property type="project" value="InterPro"/>
</dbReference>
<dbReference type="Gramene" id="PRQ28504">
    <property type="protein sequence ID" value="PRQ28504"/>
    <property type="gene ID" value="RchiOBHm_Chr5g0003751"/>
</dbReference>
<organism evidence="3 4">
    <name type="scientific">Rosa chinensis</name>
    <name type="common">China rose</name>
    <dbReference type="NCBI Taxonomy" id="74649"/>
    <lineage>
        <taxon>Eukaryota</taxon>
        <taxon>Viridiplantae</taxon>
        <taxon>Streptophyta</taxon>
        <taxon>Embryophyta</taxon>
        <taxon>Tracheophyta</taxon>
        <taxon>Spermatophyta</taxon>
        <taxon>Magnoliopsida</taxon>
        <taxon>eudicotyledons</taxon>
        <taxon>Gunneridae</taxon>
        <taxon>Pentapetalae</taxon>
        <taxon>rosids</taxon>
        <taxon>fabids</taxon>
        <taxon>Rosales</taxon>
        <taxon>Rosaceae</taxon>
        <taxon>Rosoideae</taxon>
        <taxon>Rosoideae incertae sedis</taxon>
        <taxon>Rosa</taxon>
    </lineage>
</organism>
<sequence>MLSSYHPQTQFFEGAFLNDGKGLNNWDIFTHKPGTILDGTNGDIAVDRLMDLMNYIGVNSCRFSISWARILPRIQPFVTLSHYDVPQELEDIWILAKFPTAVSSICSLASTLVQDQEDFRYYANICFKFFGDRVKYWSTFNEPNVVAIRGYMSGIHSPSHCSLPFGNCTVGDSEREPFIAAHNIILSHPAAANIYRTKYQVFIECLVLDSIPTHKFSRIIYL</sequence>